<reference evidence="1 2" key="1">
    <citation type="journal article" date="2008" name="Virology">
        <title>Characterization of Pseudomonas chlororaphis myovirus 201varphi2-1 via genomic sequencing, mass spectrometry, and electron microscopy.</title>
        <authorList>
            <person name="Thomas J.A."/>
            <person name="Rolando M.R."/>
            <person name="Carroll C.A."/>
            <person name="Shen P.S."/>
            <person name="Belnap D.M."/>
            <person name="Weintraub S.T."/>
            <person name="Serwer P."/>
            <person name="Hardies S.C."/>
        </authorList>
    </citation>
    <scope>NUCLEOTIDE SEQUENCE</scope>
</reference>
<dbReference type="RefSeq" id="YP_001956810.1">
    <property type="nucleotide sequence ID" value="NC_010821.1"/>
</dbReference>
<keyword evidence="2" id="KW-1185">Reference proteome</keyword>
<gene>
    <name evidence="1" type="ORF">201phi2-1p085</name>
</gene>
<name>B3FK60_BP201</name>
<dbReference type="EMBL" id="EU197055">
    <property type="protein sequence ID" value="ABY62918.1"/>
    <property type="molecule type" value="Genomic_DNA"/>
</dbReference>
<organism evidence="1 2">
    <name type="scientific">Pseudomonas phage 201phi2-1</name>
    <name type="common">Pseudomonas chlororaphis phage 201phi2-1</name>
    <dbReference type="NCBI Taxonomy" id="198110"/>
    <lineage>
        <taxon>Viruses</taxon>
        <taxon>Duplodnaviria</taxon>
        <taxon>Heunggongvirae</taxon>
        <taxon>Uroviricota</taxon>
        <taxon>Caudoviricetes</taxon>
        <taxon>Chimalliviridae</taxon>
        <taxon>Serwervirus</taxon>
        <taxon>Serwervirus 201phi21</taxon>
    </lineage>
</organism>
<dbReference type="KEGG" id="vg:6372710"/>
<proteinExistence type="predicted"/>
<dbReference type="Proteomes" id="UP000002421">
    <property type="component" value="Segment"/>
</dbReference>
<protein>
    <submittedName>
        <fullName evidence="1">Uncharacterized protein</fullName>
    </submittedName>
</protein>
<sequence>MKTFEEQINDLIEGIKIGYGSDDTHWGSIEATVRVLEFVRTLGPDLVGLSEEDFEGLILKAIKGDINENL</sequence>
<accession>B3FK60</accession>
<organismHost>
    <name type="scientific">Pseudomonas chlororaphis</name>
    <dbReference type="NCBI Taxonomy" id="587753"/>
</organismHost>
<evidence type="ECO:0000313" key="1">
    <source>
        <dbReference type="EMBL" id="ABY62918.1"/>
    </source>
</evidence>
<evidence type="ECO:0000313" key="2">
    <source>
        <dbReference type="Proteomes" id="UP000002421"/>
    </source>
</evidence>